<feature type="transmembrane region" description="Helical" evidence="14">
    <location>
        <begin position="89"/>
        <end position="106"/>
    </location>
</feature>
<dbReference type="RefSeq" id="WP_138151851.1">
    <property type="nucleotide sequence ID" value="NZ_CBDDKQ010000002.1"/>
</dbReference>
<evidence type="ECO:0000256" key="2">
    <source>
        <dbReference type="ARBA" id="ARBA00005073"/>
    </source>
</evidence>
<feature type="transmembrane region" description="Helical" evidence="14">
    <location>
        <begin position="59"/>
        <end position="77"/>
    </location>
</feature>
<feature type="binding site" description="axial binding residue" evidence="14">
    <location>
        <position position="92"/>
    </location>
    <ligand>
        <name>heme</name>
        <dbReference type="ChEBI" id="CHEBI:30413"/>
    </ligand>
    <ligandPart>
        <name>Fe</name>
        <dbReference type="ChEBI" id="CHEBI:18248"/>
    </ligandPart>
</feature>
<dbReference type="Pfam" id="PF03653">
    <property type="entry name" value="UPF0093"/>
    <property type="match status" value="1"/>
</dbReference>
<comment type="similarity">
    <text evidence="3 14 15">Belongs to the HemJ family.</text>
</comment>
<evidence type="ECO:0000256" key="15">
    <source>
        <dbReference type="PIRNR" id="PIRNR004638"/>
    </source>
</evidence>
<dbReference type="Proteomes" id="UP000308901">
    <property type="component" value="Unassembled WGS sequence"/>
</dbReference>
<feature type="transmembrane region" description="Helical" evidence="14">
    <location>
        <begin position="150"/>
        <end position="168"/>
    </location>
</feature>
<comment type="function">
    <text evidence="14 15">Catalyzes the oxidation of protoporphyrinogen IX to protoporphyrin IX.</text>
</comment>
<evidence type="ECO:0000313" key="16">
    <source>
        <dbReference type="EMBL" id="TLP39268.1"/>
    </source>
</evidence>
<evidence type="ECO:0000256" key="4">
    <source>
        <dbReference type="ARBA" id="ARBA00017504"/>
    </source>
</evidence>
<comment type="cofactor">
    <cofactor evidence="14 15">
        <name>heme b</name>
        <dbReference type="ChEBI" id="CHEBI:60344"/>
    </cofactor>
    <text evidence="14 15">Binds 1 heme b (iron(II)-protoporphyrin IX) group per subunit.</text>
</comment>
<keyword evidence="5 14" id="KW-1003">Cell membrane</keyword>
<evidence type="ECO:0000256" key="14">
    <source>
        <dbReference type="HAMAP-Rule" id="MF_02239"/>
    </source>
</evidence>
<comment type="catalytic activity">
    <reaction evidence="13 14 15">
        <text>protoporphyrinogen IX + 3 A = protoporphyrin IX + 3 AH2</text>
        <dbReference type="Rhea" id="RHEA:62000"/>
        <dbReference type="ChEBI" id="CHEBI:13193"/>
        <dbReference type="ChEBI" id="CHEBI:17499"/>
        <dbReference type="ChEBI" id="CHEBI:57306"/>
        <dbReference type="ChEBI" id="CHEBI:57307"/>
    </reaction>
</comment>
<keyword evidence="7 14" id="KW-0812">Transmembrane</keyword>
<organism evidence="16 17">
    <name type="scientific">Arcobacter arenosus</name>
    <dbReference type="NCBI Taxonomy" id="2576037"/>
    <lineage>
        <taxon>Bacteria</taxon>
        <taxon>Pseudomonadati</taxon>
        <taxon>Campylobacterota</taxon>
        <taxon>Epsilonproteobacteria</taxon>
        <taxon>Campylobacterales</taxon>
        <taxon>Arcobacteraceae</taxon>
        <taxon>Arcobacter</taxon>
    </lineage>
</organism>
<dbReference type="GO" id="GO:0046872">
    <property type="term" value="F:metal ion binding"/>
    <property type="evidence" value="ECO:0007669"/>
    <property type="project" value="UniProtKB-UniRule"/>
</dbReference>
<comment type="caution">
    <text evidence="16">The sequence shown here is derived from an EMBL/GenBank/DDBJ whole genome shotgun (WGS) entry which is preliminary data.</text>
</comment>
<dbReference type="PANTHER" id="PTHR40255:SF1">
    <property type="entry name" value="PROTOPORPHYRINOGEN IX OXIDASE"/>
    <property type="match status" value="1"/>
</dbReference>
<feature type="binding site" description="axial binding residue" evidence="14">
    <location>
        <position position="15"/>
    </location>
    <ligand>
        <name>heme</name>
        <dbReference type="ChEBI" id="CHEBI:30413"/>
    </ligand>
    <ligandPart>
        <name>Fe</name>
        <dbReference type="ChEBI" id="CHEBI:18248"/>
    </ligandPart>
</feature>
<evidence type="ECO:0000256" key="1">
    <source>
        <dbReference type="ARBA" id="ARBA00004651"/>
    </source>
</evidence>
<evidence type="ECO:0000313" key="17">
    <source>
        <dbReference type="Proteomes" id="UP000308901"/>
    </source>
</evidence>
<reference evidence="16 17" key="1">
    <citation type="submission" date="2019-05" db="EMBL/GenBank/DDBJ databases">
        <title>Arcobacter sp. nov., isolated from sea sediment.</title>
        <authorList>
            <person name="Kim W."/>
        </authorList>
    </citation>
    <scope>NUCLEOTIDE SEQUENCE [LARGE SCALE GENOMIC DNA]</scope>
    <source>
        <strain evidence="16 17">CAU 1517</strain>
    </source>
</reference>
<evidence type="ECO:0000256" key="11">
    <source>
        <dbReference type="ARBA" id="ARBA00023004"/>
    </source>
</evidence>
<gene>
    <name evidence="16" type="primary">hemJ</name>
    <name evidence="16" type="ORF">FDK22_05190</name>
</gene>
<name>A0A5R8Y2K6_9BACT</name>
<keyword evidence="17" id="KW-1185">Reference proteome</keyword>
<dbReference type="AlphaFoldDB" id="A0A5R8Y2K6"/>
<protein>
    <recommendedName>
        <fullName evidence="4 14">Protoporphyrinogen IX oxidase</fullName>
        <shortName evidence="14">PPO</shortName>
        <ecNumber evidence="14 15">1.3.99.-</ecNumber>
    </recommendedName>
</protein>
<keyword evidence="9 14" id="KW-1133">Transmembrane helix</keyword>
<evidence type="ECO:0000256" key="3">
    <source>
        <dbReference type="ARBA" id="ARBA00006501"/>
    </source>
</evidence>
<evidence type="ECO:0000256" key="12">
    <source>
        <dbReference type="ARBA" id="ARBA00023136"/>
    </source>
</evidence>
<keyword evidence="10 14" id="KW-0560">Oxidoreductase</keyword>
<keyword evidence="8 14" id="KW-0479">Metal-binding</keyword>
<evidence type="ECO:0000256" key="13">
    <source>
        <dbReference type="ARBA" id="ARBA00048390"/>
    </source>
</evidence>
<dbReference type="EMBL" id="VANU01000002">
    <property type="protein sequence ID" value="TLP39268.1"/>
    <property type="molecule type" value="Genomic_DNA"/>
</dbReference>
<dbReference type="NCBIfam" id="TIGR00701">
    <property type="entry name" value="protoporphyrinogen oxidase HemJ"/>
    <property type="match status" value="1"/>
</dbReference>
<dbReference type="PANTHER" id="PTHR40255">
    <property type="entry name" value="UPF0093 MEMBRANE PROTEIN SLR1790"/>
    <property type="match status" value="1"/>
</dbReference>
<evidence type="ECO:0000256" key="6">
    <source>
        <dbReference type="ARBA" id="ARBA00022617"/>
    </source>
</evidence>
<dbReference type="EC" id="1.3.99.-" evidence="14 15"/>
<dbReference type="OrthoDB" id="9800824at2"/>
<feature type="transmembrane region" description="Helical" evidence="14">
    <location>
        <begin position="7"/>
        <end position="28"/>
    </location>
</feature>
<comment type="subcellular location">
    <subcellularLocation>
        <location evidence="1 14">Cell membrane</location>
        <topology evidence="1 14">Multi-pass membrane protein</topology>
    </subcellularLocation>
</comment>
<sequence>MDIFLEYYLWIVVFHVMAMMSWMAMLFYQPRLYVYHTEHKNKKDFVDVVKIQEYKMYKYIGLPAMWATFISGVFMIYLRPDLLQGDGWMEAKIVTVLILMAYSFSLEYHRVQLEKGNFTKSGNYFRAYNEVPTVLSILIVGYVITKTFSILFTIITLIFGAFIIYKVLKQTPKDAE</sequence>
<dbReference type="UniPathway" id="UPA00251">
    <property type="reaction ID" value="UER00324"/>
</dbReference>
<evidence type="ECO:0000256" key="9">
    <source>
        <dbReference type="ARBA" id="ARBA00022989"/>
    </source>
</evidence>
<evidence type="ECO:0000256" key="5">
    <source>
        <dbReference type="ARBA" id="ARBA00022475"/>
    </source>
</evidence>
<evidence type="ECO:0000256" key="10">
    <source>
        <dbReference type="ARBA" id="ARBA00023002"/>
    </source>
</evidence>
<keyword evidence="11 14" id="KW-0408">Iron</keyword>
<keyword evidence="12 14" id="KW-0472">Membrane</keyword>
<keyword evidence="6 14" id="KW-0349">Heme</keyword>
<evidence type="ECO:0000256" key="8">
    <source>
        <dbReference type="ARBA" id="ARBA00022723"/>
    </source>
</evidence>
<evidence type="ECO:0000256" key="7">
    <source>
        <dbReference type="ARBA" id="ARBA00022692"/>
    </source>
</evidence>
<accession>A0A5R8Y2K6</accession>
<comment type="subunit">
    <text evidence="14">Homodimer.</text>
</comment>
<comment type="pathway">
    <text evidence="2 14 15">Porphyrin-containing compound metabolism; protoporphyrin-IX biosynthesis; protoporphyrin-IX from protoporphyrinogen-IX: step 1/1.</text>
</comment>
<dbReference type="GO" id="GO:0005886">
    <property type="term" value="C:plasma membrane"/>
    <property type="evidence" value="ECO:0007669"/>
    <property type="project" value="UniProtKB-SubCell"/>
</dbReference>
<dbReference type="PIRSF" id="PIRSF004638">
    <property type="entry name" value="UCP004638"/>
    <property type="match status" value="1"/>
</dbReference>
<feature type="transmembrane region" description="Helical" evidence="14">
    <location>
        <begin position="127"/>
        <end position="144"/>
    </location>
</feature>
<proteinExistence type="inferred from homology"/>
<dbReference type="GO" id="GO:0070818">
    <property type="term" value="F:protoporphyrinogen oxidase activity"/>
    <property type="evidence" value="ECO:0007669"/>
    <property type="project" value="UniProtKB-UniRule"/>
</dbReference>
<dbReference type="InterPro" id="IPR005265">
    <property type="entry name" value="HemJ-like"/>
</dbReference>
<dbReference type="HAMAP" id="MF_02239">
    <property type="entry name" value="HemJ"/>
    <property type="match status" value="1"/>
</dbReference>
<dbReference type="GO" id="GO:0006782">
    <property type="term" value="P:protoporphyrinogen IX biosynthetic process"/>
    <property type="evidence" value="ECO:0007669"/>
    <property type="project" value="UniProtKB-UniRule"/>
</dbReference>